<feature type="domain" description="Tubulin/FtsZ GTPase" evidence="5">
    <location>
        <begin position="3"/>
        <end position="95"/>
    </location>
</feature>
<evidence type="ECO:0000256" key="2">
    <source>
        <dbReference type="ARBA" id="ARBA00022701"/>
    </source>
</evidence>
<dbReference type="GO" id="GO:0007017">
    <property type="term" value="P:microtubule-based process"/>
    <property type="evidence" value="ECO:0007669"/>
    <property type="project" value="InterPro"/>
</dbReference>
<evidence type="ECO:0000313" key="7">
    <source>
        <dbReference type="Proteomes" id="UP000689195"/>
    </source>
</evidence>
<evidence type="ECO:0000256" key="1">
    <source>
        <dbReference type="ARBA" id="ARBA00009636"/>
    </source>
</evidence>
<comment type="similarity">
    <text evidence="1">Belongs to the tubulin family.</text>
</comment>
<reference evidence="6" key="1">
    <citation type="submission" date="2021-01" db="EMBL/GenBank/DDBJ databases">
        <authorList>
            <consortium name="Genoscope - CEA"/>
            <person name="William W."/>
        </authorList>
    </citation>
    <scope>NUCLEOTIDE SEQUENCE</scope>
</reference>
<dbReference type="InterPro" id="IPR000217">
    <property type="entry name" value="Tubulin"/>
</dbReference>
<dbReference type="Pfam" id="PF00091">
    <property type="entry name" value="Tubulin"/>
    <property type="match status" value="1"/>
</dbReference>
<sequence length="182" mass="21795">MREIISIHIGQAGIQVGNACWQLFCMEKDIQPNGLWLKGDNIEFGGELFQKISSDKQYEKLIPRQLFIDFQPDAINKIKNSEYRELFHPDNFIVDIIRLFKNFCKRILQIMEEKQLKNAWTEQESLQLIALIFKDFLFSFSWRRHRIRIWIFIIGVNINKLSKKTSNRIFYFSISNLILKYL</sequence>
<evidence type="ECO:0000259" key="5">
    <source>
        <dbReference type="Pfam" id="PF00091"/>
    </source>
</evidence>
<keyword evidence="7" id="KW-1185">Reference proteome</keyword>
<dbReference type="PROSITE" id="PS00228">
    <property type="entry name" value="TUBULIN_B_AUTOREG"/>
    <property type="match status" value="1"/>
</dbReference>
<dbReference type="InterPro" id="IPR013838">
    <property type="entry name" value="Beta-tubulin_BS"/>
</dbReference>
<proteinExistence type="inferred from homology"/>
<dbReference type="Proteomes" id="UP000689195">
    <property type="component" value="Unassembled WGS sequence"/>
</dbReference>
<organism evidence="6 7">
    <name type="scientific">Paramecium pentaurelia</name>
    <dbReference type="NCBI Taxonomy" id="43138"/>
    <lineage>
        <taxon>Eukaryota</taxon>
        <taxon>Sar</taxon>
        <taxon>Alveolata</taxon>
        <taxon>Ciliophora</taxon>
        <taxon>Intramacronucleata</taxon>
        <taxon>Oligohymenophorea</taxon>
        <taxon>Peniculida</taxon>
        <taxon>Parameciidae</taxon>
        <taxon>Paramecium</taxon>
    </lineage>
</organism>
<evidence type="ECO:0000256" key="3">
    <source>
        <dbReference type="ARBA" id="ARBA00022741"/>
    </source>
</evidence>
<protein>
    <recommendedName>
        <fullName evidence="5">Tubulin/FtsZ GTPase domain-containing protein</fullName>
    </recommendedName>
</protein>
<accession>A0A8S1XA26</accession>
<keyword evidence="2" id="KW-0493">Microtubule</keyword>
<dbReference type="GO" id="GO:0005525">
    <property type="term" value="F:GTP binding"/>
    <property type="evidence" value="ECO:0007669"/>
    <property type="project" value="UniProtKB-KW"/>
</dbReference>
<dbReference type="OrthoDB" id="6049624at2759"/>
<dbReference type="InterPro" id="IPR003008">
    <property type="entry name" value="Tubulin_FtsZ_GTPase"/>
</dbReference>
<comment type="caution">
    <text evidence="6">The sequence shown here is derived from an EMBL/GenBank/DDBJ whole genome shotgun (WGS) entry which is preliminary data.</text>
</comment>
<keyword evidence="3" id="KW-0547">Nucleotide-binding</keyword>
<dbReference type="GO" id="GO:0005874">
    <property type="term" value="C:microtubule"/>
    <property type="evidence" value="ECO:0007669"/>
    <property type="project" value="UniProtKB-KW"/>
</dbReference>
<evidence type="ECO:0000256" key="4">
    <source>
        <dbReference type="ARBA" id="ARBA00023134"/>
    </source>
</evidence>
<dbReference type="PANTHER" id="PTHR11588">
    <property type="entry name" value="TUBULIN"/>
    <property type="match status" value="1"/>
</dbReference>
<name>A0A8S1XA26_9CILI</name>
<dbReference type="EMBL" id="CAJJDO010000117">
    <property type="protein sequence ID" value="CAD8197927.1"/>
    <property type="molecule type" value="Genomic_DNA"/>
</dbReference>
<dbReference type="AlphaFoldDB" id="A0A8S1XA26"/>
<evidence type="ECO:0000313" key="6">
    <source>
        <dbReference type="EMBL" id="CAD8197927.1"/>
    </source>
</evidence>
<keyword evidence="4" id="KW-0342">GTP-binding</keyword>
<gene>
    <name evidence="6" type="ORF">PPENT_87.1.T1170001</name>
</gene>